<dbReference type="InterPro" id="IPR022671">
    <property type="entry name" value="Ribosomal_uL2_CS"/>
</dbReference>
<dbReference type="InterPro" id="IPR014722">
    <property type="entry name" value="Rib_uL2_dom2"/>
</dbReference>
<dbReference type="PROSITE" id="PS00467">
    <property type="entry name" value="RIBOSOMAL_L2"/>
    <property type="match status" value="1"/>
</dbReference>
<dbReference type="GO" id="GO:0003735">
    <property type="term" value="F:structural constituent of ribosome"/>
    <property type="evidence" value="ECO:0007669"/>
    <property type="project" value="InterPro"/>
</dbReference>
<dbReference type="GO" id="GO:0003723">
    <property type="term" value="F:RNA binding"/>
    <property type="evidence" value="ECO:0007669"/>
    <property type="project" value="TreeGrafter"/>
</dbReference>
<protein>
    <recommendedName>
        <fullName evidence="5">Large ribosomal subunit protein uL2 C-terminal domain-containing protein</fullName>
    </recommendedName>
</protein>
<evidence type="ECO:0000256" key="2">
    <source>
        <dbReference type="ARBA" id="ARBA00022980"/>
    </source>
</evidence>
<dbReference type="Gene3D" id="2.30.30.30">
    <property type="match status" value="1"/>
</dbReference>
<dbReference type="PANTHER" id="PTHR13691">
    <property type="entry name" value="RIBOSOMAL PROTEIN L2"/>
    <property type="match status" value="1"/>
</dbReference>
<dbReference type="Pfam" id="PF03947">
    <property type="entry name" value="Ribosomal_L2_C"/>
    <property type="match status" value="1"/>
</dbReference>
<dbReference type="InterPro" id="IPR014726">
    <property type="entry name" value="Ribosomal_uL2_dom3"/>
</dbReference>
<evidence type="ECO:0000313" key="7">
    <source>
        <dbReference type="Proteomes" id="UP000541444"/>
    </source>
</evidence>
<proteinExistence type="inferred from homology"/>
<accession>A0A7J7LZA0</accession>
<dbReference type="GO" id="GO:0002181">
    <property type="term" value="P:cytoplasmic translation"/>
    <property type="evidence" value="ECO:0007669"/>
    <property type="project" value="TreeGrafter"/>
</dbReference>
<keyword evidence="3" id="KW-0687">Ribonucleoprotein</keyword>
<name>A0A7J7LZA0_9MAGN</name>
<dbReference type="OrthoDB" id="585154at2759"/>
<feature type="region of interest" description="Disordered" evidence="4">
    <location>
        <begin position="51"/>
        <end position="70"/>
    </location>
</feature>
<sequence length="144" mass="15269">MEHLVADQGTLARVSGDNAIVISRNPDDNGTSRIKLPSGAKKIVRSGSRAMNGQVEGGGRTKKKAKAGKAYRVKRNCWPKVRGVAMNPVEHTNGGGNHQQIGHASTVSRGCTFCIDKKVALIDARRTGRLRGQAAAEAAKVDKA</sequence>
<evidence type="ECO:0000256" key="4">
    <source>
        <dbReference type="SAM" id="MobiDB-lite"/>
    </source>
</evidence>
<gene>
    <name evidence="6" type="ORF">GIB67_014428</name>
</gene>
<dbReference type="SUPFAM" id="SSF50104">
    <property type="entry name" value="Translation proteins SH3-like domain"/>
    <property type="match status" value="1"/>
</dbReference>
<dbReference type="InterPro" id="IPR008991">
    <property type="entry name" value="Translation_prot_SH3-like_sf"/>
</dbReference>
<evidence type="ECO:0000313" key="6">
    <source>
        <dbReference type="EMBL" id="KAF6147848.1"/>
    </source>
</evidence>
<reference evidence="6 7" key="1">
    <citation type="journal article" date="2020" name="IScience">
        <title>Genome Sequencing of the Endangered Kingdonia uniflora (Circaeasteraceae, Ranunculales) Reveals Potential Mechanisms of Evolutionary Specialization.</title>
        <authorList>
            <person name="Sun Y."/>
            <person name="Deng T."/>
            <person name="Zhang A."/>
            <person name="Moore M.J."/>
            <person name="Landis J.B."/>
            <person name="Lin N."/>
            <person name="Zhang H."/>
            <person name="Zhang X."/>
            <person name="Huang J."/>
            <person name="Zhang X."/>
            <person name="Sun H."/>
            <person name="Wang H."/>
        </authorList>
    </citation>
    <scope>NUCLEOTIDE SEQUENCE [LARGE SCALE GENOMIC DNA]</scope>
    <source>
        <strain evidence="6">TB1705</strain>
        <tissue evidence="6">Leaf</tissue>
    </source>
</reference>
<feature type="domain" description="Large ribosomal subunit protein uL2 C-terminal" evidence="5">
    <location>
        <begin position="2"/>
        <end position="113"/>
    </location>
</feature>
<evidence type="ECO:0000256" key="1">
    <source>
        <dbReference type="ARBA" id="ARBA00005636"/>
    </source>
</evidence>
<evidence type="ECO:0000259" key="5">
    <source>
        <dbReference type="SMART" id="SM01382"/>
    </source>
</evidence>
<keyword evidence="7" id="KW-1185">Reference proteome</keyword>
<dbReference type="Proteomes" id="UP000541444">
    <property type="component" value="Unassembled WGS sequence"/>
</dbReference>
<dbReference type="PANTHER" id="PTHR13691:SF16">
    <property type="entry name" value="LARGE RIBOSOMAL SUBUNIT PROTEIN UL2"/>
    <property type="match status" value="1"/>
</dbReference>
<feature type="compositionally biased region" description="Basic residues" evidence="4">
    <location>
        <begin position="60"/>
        <end position="70"/>
    </location>
</feature>
<dbReference type="EMBL" id="JACGCM010001872">
    <property type="protein sequence ID" value="KAF6147848.1"/>
    <property type="molecule type" value="Genomic_DNA"/>
</dbReference>
<comment type="caution">
    <text evidence="6">The sequence shown here is derived from an EMBL/GenBank/DDBJ whole genome shotgun (WGS) entry which is preliminary data.</text>
</comment>
<dbReference type="GO" id="GO:0022625">
    <property type="term" value="C:cytosolic large ribosomal subunit"/>
    <property type="evidence" value="ECO:0007669"/>
    <property type="project" value="TreeGrafter"/>
</dbReference>
<organism evidence="6 7">
    <name type="scientific">Kingdonia uniflora</name>
    <dbReference type="NCBI Taxonomy" id="39325"/>
    <lineage>
        <taxon>Eukaryota</taxon>
        <taxon>Viridiplantae</taxon>
        <taxon>Streptophyta</taxon>
        <taxon>Embryophyta</taxon>
        <taxon>Tracheophyta</taxon>
        <taxon>Spermatophyta</taxon>
        <taxon>Magnoliopsida</taxon>
        <taxon>Ranunculales</taxon>
        <taxon>Circaeasteraceae</taxon>
        <taxon>Kingdonia</taxon>
    </lineage>
</organism>
<dbReference type="Gene3D" id="4.10.950.10">
    <property type="entry name" value="Ribosomal protein L2, domain 3"/>
    <property type="match status" value="1"/>
</dbReference>
<comment type="similarity">
    <text evidence="1">Belongs to the universal ribosomal protein uL2 family.</text>
</comment>
<dbReference type="SMART" id="SM01382">
    <property type="entry name" value="Ribosomal_L2_C"/>
    <property type="match status" value="1"/>
</dbReference>
<keyword evidence="2" id="KW-0689">Ribosomal protein</keyword>
<dbReference type="InterPro" id="IPR002171">
    <property type="entry name" value="Ribosomal_uL2"/>
</dbReference>
<evidence type="ECO:0000256" key="3">
    <source>
        <dbReference type="ARBA" id="ARBA00023274"/>
    </source>
</evidence>
<dbReference type="InterPro" id="IPR022669">
    <property type="entry name" value="Ribosomal_uL2_C"/>
</dbReference>
<dbReference type="AlphaFoldDB" id="A0A7J7LZA0"/>